<dbReference type="InterPro" id="IPR002397">
    <property type="entry name" value="Cyt_P450_B"/>
</dbReference>
<dbReference type="PANTHER" id="PTHR46696:SF1">
    <property type="entry name" value="CYTOCHROME P450 YJIB-RELATED"/>
    <property type="match status" value="1"/>
</dbReference>
<dbReference type="InterPro" id="IPR001128">
    <property type="entry name" value="Cyt_P450"/>
</dbReference>
<accession>A0AAC9MWD3</accession>
<keyword evidence="6 7" id="KW-0503">Monooxygenase</keyword>
<gene>
    <name evidence="8" type="ORF">TL08_00415</name>
</gene>
<dbReference type="EMBL" id="CP014859">
    <property type="protein sequence ID" value="AOS60931.1"/>
    <property type="molecule type" value="Genomic_DNA"/>
</dbReference>
<dbReference type="PRINTS" id="PR00359">
    <property type="entry name" value="BP450"/>
</dbReference>
<evidence type="ECO:0000256" key="6">
    <source>
        <dbReference type="ARBA" id="ARBA00023033"/>
    </source>
</evidence>
<protein>
    <submittedName>
        <fullName evidence="8">Cytochrome P450</fullName>
        <ecNumber evidence="8">1.14.14.1</ecNumber>
    </submittedName>
</protein>
<dbReference type="FunFam" id="1.10.630.10:FF:000018">
    <property type="entry name" value="Cytochrome P450 monooxygenase"/>
    <property type="match status" value="1"/>
</dbReference>
<evidence type="ECO:0000256" key="5">
    <source>
        <dbReference type="ARBA" id="ARBA00023004"/>
    </source>
</evidence>
<proteinExistence type="inferred from homology"/>
<dbReference type="GO" id="GO:0020037">
    <property type="term" value="F:heme binding"/>
    <property type="evidence" value="ECO:0007669"/>
    <property type="project" value="InterPro"/>
</dbReference>
<comment type="similarity">
    <text evidence="1 7">Belongs to the cytochrome P450 family.</text>
</comment>
<dbReference type="InterPro" id="IPR036396">
    <property type="entry name" value="Cyt_P450_sf"/>
</dbReference>
<name>A0AAC9MWD3_9PSEU</name>
<evidence type="ECO:0000256" key="7">
    <source>
        <dbReference type="RuleBase" id="RU000461"/>
    </source>
</evidence>
<evidence type="ECO:0000256" key="3">
    <source>
        <dbReference type="ARBA" id="ARBA00022723"/>
    </source>
</evidence>
<keyword evidence="9" id="KW-1185">Reference proteome</keyword>
<dbReference type="GO" id="GO:0016712">
    <property type="term" value="F:oxidoreductase activity, acting on paired donors, with incorporation or reduction of molecular oxygen, reduced flavin or flavoprotein as one donor, and incorporation of one atom of oxygen"/>
    <property type="evidence" value="ECO:0007669"/>
    <property type="project" value="UniProtKB-EC"/>
</dbReference>
<dbReference type="AlphaFoldDB" id="A0AAC9MWD3"/>
<evidence type="ECO:0000313" key="9">
    <source>
        <dbReference type="Proteomes" id="UP000095210"/>
    </source>
</evidence>
<sequence length="418" mass="45125">MGDVVTLGSGHTVSTVTAVQPAQQPFDPADPAFLADPYPTFAALREAGPVHWHEGMGLHLAVTHGVASAVLRHRSLGRIWVDAEPAAEFGAFNLLHQTSLLENEPPTHTRLRRLVSSAFGRGHVERLRPWVEQLADDLVAGLAATIDETGSGDVLAEVAAPLPVAVIAQLLGVPEADRGLLQPWSNAIVKMYEFGLAEARRREAEQASAEFVAYLRELIALRRNDPGDDLVSDLVAVTDADGARLTEDELIGTAVLLLMAGHEASVNVVGNGVRALLQNPQQWQRLLDDPALLPTAADELIRYDSPLQLFERTAVEDVEIAGVRIREGEKIAALLGSAARDPEVFAEPDRLDVGRDPNPHIGFGLGIHYCLGAPLARIEVIATLDALRRRLPTLSSAGTPRRRGEFVIRGLHDLPVSR</sequence>
<dbReference type="Gene3D" id="1.10.630.10">
    <property type="entry name" value="Cytochrome P450"/>
    <property type="match status" value="1"/>
</dbReference>
<keyword evidence="5 7" id="KW-0408">Iron</keyword>
<dbReference type="PROSITE" id="PS00086">
    <property type="entry name" value="CYTOCHROME_P450"/>
    <property type="match status" value="1"/>
</dbReference>
<dbReference type="KEGG" id="ahm:TL08_00415"/>
<dbReference type="CDD" id="cd20625">
    <property type="entry name" value="CYP164-like"/>
    <property type="match status" value="1"/>
</dbReference>
<evidence type="ECO:0000313" key="8">
    <source>
        <dbReference type="EMBL" id="AOS60931.1"/>
    </source>
</evidence>
<dbReference type="EC" id="1.14.14.1" evidence="8"/>
<dbReference type="Proteomes" id="UP000095210">
    <property type="component" value="Chromosome"/>
</dbReference>
<keyword evidence="3 7" id="KW-0479">Metal-binding</keyword>
<dbReference type="Pfam" id="PF00067">
    <property type="entry name" value="p450"/>
    <property type="match status" value="1"/>
</dbReference>
<dbReference type="PANTHER" id="PTHR46696">
    <property type="entry name" value="P450, PUTATIVE (EUROFUNG)-RELATED"/>
    <property type="match status" value="1"/>
</dbReference>
<dbReference type="SUPFAM" id="SSF48264">
    <property type="entry name" value="Cytochrome P450"/>
    <property type="match status" value="1"/>
</dbReference>
<dbReference type="InterPro" id="IPR017972">
    <property type="entry name" value="Cyt_P450_CS"/>
</dbReference>
<evidence type="ECO:0000256" key="2">
    <source>
        <dbReference type="ARBA" id="ARBA00022617"/>
    </source>
</evidence>
<organism evidence="8 9">
    <name type="scientific">Actinoalloteichus hymeniacidonis</name>
    <dbReference type="NCBI Taxonomy" id="340345"/>
    <lineage>
        <taxon>Bacteria</taxon>
        <taxon>Bacillati</taxon>
        <taxon>Actinomycetota</taxon>
        <taxon>Actinomycetes</taxon>
        <taxon>Pseudonocardiales</taxon>
        <taxon>Pseudonocardiaceae</taxon>
        <taxon>Actinoalloteichus</taxon>
    </lineage>
</organism>
<reference evidence="9" key="1">
    <citation type="submission" date="2016-03" db="EMBL/GenBank/DDBJ databases">
        <title>Complete genome sequence of the type strain Actinoalloteichus hymeniacidonis DSM 45092.</title>
        <authorList>
            <person name="Schaffert L."/>
            <person name="Albersmeier A."/>
            <person name="Winkler A."/>
            <person name="Kalinowski J."/>
            <person name="Zotchev S."/>
            <person name="Ruckert C."/>
        </authorList>
    </citation>
    <scope>NUCLEOTIDE SEQUENCE [LARGE SCALE GENOMIC DNA]</scope>
    <source>
        <strain evidence="9">HPA177(T) (DSM 45092(T))</strain>
    </source>
</reference>
<evidence type="ECO:0000256" key="1">
    <source>
        <dbReference type="ARBA" id="ARBA00010617"/>
    </source>
</evidence>
<keyword evidence="2 7" id="KW-0349">Heme</keyword>
<keyword evidence="4 7" id="KW-0560">Oxidoreductase</keyword>
<dbReference type="GO" id="GO:0005506">
    <property type="term" value="F:iron ion binding"/>
    <property type="evidence" value="ECO:0007669"/>
    <property type="project" value="InterPro"/>
</dbReference>
<evidence type="ECO:0000256" key="4">
    <source>
        <dbReference type="ARBA" id="ARBA00023002"/>
    </source>
</evidence>